<dbReference type="EMBL" id="BPLR01003561">
    <property type="protein sequence ID" value="GIX86017.1"/>
    <property type="molecule type" value="Genomic_DNA"/>
</dbReference>
<comment type="caution">
    <text evidence="2">The sequence shown here is derived from an EMBL/GenBank/DDBJ whole genome shotgun (WGS) entry which is preliminary data.</text>
</comment>
<reference evidence="2 3" key="1">
    <citation type="submission" date="2021-06" db="EMBL/GenBank/DDBJ databases">
        <title>Caerostris extrusa draft genome.</title>
        <authorList>
            <person name="Kono N."/>
            <person name="Arakawa K."/>
        </authorList>
    </citation>
    <scope>NUCLEOTIDE SEQUENCE [LARGE SCALE GENOMIC DNA]</scope>
</reference>
<protein>
    <submittedName>
        <fullName evidence="2">Storkhead-box protein 1</fullName>
    </submittedName>
</protein>
<feature type="compositionally biased region" description="Polar residues" evidence="1">
    <location>
        <begin position="451"/>
        <end position="466"/>
    </location>
</feature>
<evidence type="ECO:0000313" key="2">
    <source>
        <dbReference type="EMBL" id="GIX86017.1"/>
    </source>
</evidence>
<proteinExistence type="predicted"/>
<feature type="region of interest" description="Disordered" evidence="1">
    <location>
        <begin position="513"/>
        <end position="580"/>
    </location>
</feature>
<feature type="region of interest" description="Disordered" evidence="1">
    <location>
        <begin position="94"/>
        <end position="113"/>
    </location>
</feature>
<keyword evidence="3" id="KW-1185">Reference proteome</keyword>
<gene>
    <name evidence="2" type="primary">STOX1_0</name>
    <name evidence="2" type="ORF">CEXT_283841</name>
</gene>
<dbReference type="Proteomes" id="UP001054945">
    <property type="component" value="Unassembled WGS sequence"/>
</dbReference>
<feature type="region of interest" description="Disordered" evidence="1">
    <location>
        <begin position="362"/>
        <end position="468"/>
    </location>
</feature>
<sequence>MPRFLKTETFAFDQGRWLRDQKSDRHGMHNPCLSCFRDRRSSRTDHGLHVRDLTTSGRIPVTWACWRCRPCRRRSSRPSPRRCARWWRTWGAPGGHPLQEPGRPHPGEEALPHGNGYLVVSPDTYRQRSAPPLCERQMLMTNEEAIVKLHGNECSLAIQVDETDIAAAWRCSTSAILHASNRTKDVSCQISQVPPSPDLKYLERSHSLKILRMKGRPRNIEGTDRGGSFKETKRLSYLANEINENIGDMHKSEKQSMLAKILRRMQSLTDKPSKHVSFSAQFPPLEWLEGDKLLGHSVATQTQTLTHKVDSKSGLKKSETMGAKIPWEEAGDIPHYFNSNGIPKAAYVDTEPKHKNTAVLMRQGSTRHSPSHRYSHGTFSNCAKRRHRHRRSSSESPKIHKNGQRNNSSGSKSPTDHSDAKLSFSSSGGSVPLANSKATASPRLQPLDPPHSTTRNNLCNSSTLPSSWDARRNVTPLVSTIASKPNAPYSPRTSKLNSSVAVNGLKSLAADIKKSKDSRTYSPKMMPKAMPNIHVPMTPPTGQTEKNYQKHDESKTNSQKHESKSNLIHSNPDSEDDPSLSKILSDAQLAASESFSDTSVSCNGLEPLKKDIEIKPLVLKSFVDEPRCLGTLKAEKVTSSAKEITVDNSVSVEVAMEKSPKSTKPKGNNVSTTVVTEETTVTKENGNSKVVTVTSITTSLSHGGIKDLLKQSPDKNSVDELPNEKEKTSTNDLNMETLKGSRIIDCSSSCNIVTEVK</sequence>
<accession>A0AAV4NMI5</accession>
<feature type="compositionally biased region" description="Basic and acidic residues" evidence="1">
    <location>
        <begin position="547"/>
        <end position="564"/>
    </location>
</feature>
<feature type="region of interest" description="Disordered" evidence="1">
    <location>
        <begin position="704"/>
        <end position="727"/>
    </location>
</feature>
<evidence type="ECO:0000256" key="1">
    <source>
        <dbReference type="SAM" id="MobiDB-lite"/>
    </source>
</evidence>
<feature type="compositionally biased region" description="Basic and acidic residues" evidence="1">
    <location>
        <begin position="102"/>
        <end position="111"/>
    </location>
</feature>
<evidence type="ECO:0000313" key="3">
    <source>
        <dbReference type="Proteomes" id="UP001054945"/>
    </source>
</evidence>
<dbReference type="AlphaFoldDB" id="A0AAV4NMI5"/>
<name>A0AAV4NMI5_CAEEX</name>
<organism evidence="2 3">
    <name type="scientific">Caerostris extrusa</name>
    <name type="common">Bark spider</name>
    <name type="synonym">Caerostris bankana</name>
    <dbReference type="NCBI Taxonomy" id="172846"/>
    <lineage>
        <taxon>Eukaryota</taxon>
        <taxon>Metazoa</taxon>
        <taxon>Ecdysozoa</taxon>
        <taxon>Arthropoda</taxon>
        <taxon>Chelicerata</taxon>
        <taxon>Arachnida</taxon>
        <taxon>Araneae</taxon>
        <taxon>Araneomorphae</taxon>
        <taxon>Entelegynae</taxon>
        <taxon>Araneoidea</taxon>
        <taxon>Araneidae</taxon>
        <taxon>Caerostris</taxon>
    </lineage>
</organism>
<feature type="compositionally biased region" description="Polar residues" evidence="1">
    <location>
        <begin position="404"/>
        <end position="413"/>
    </location>
</feature>